<sequence length="84" mass="9510">MTLATIGWLVLATLSVSLGFLGHRVRIWAALAGSERHRFRQALKFVPFWLFMIASPHLPFVVPLILIALAAMTDILICLRARRR</sequence>
<dbReference type="Proteomes" id="UP001242480">
    <property type="component" value="Unassembled WGS sequence"/>
</dbReference>
<proteinExistence type="predicted"/>
<feature type="transmembrane region" description="Helical" evidence="1">
    <location>
        <begin position="48"/>
        <end position="79"/>
    </location>
</feature>
<protein>
    <submittedName>
        <fullName evidence="2">Uncharacterized protein</fullName>
    </submittedName>
</protein>
<keyword evidence="3" id="KW-1185">Reference proteome</keyword>
<evidence type="ECO:0000313" key="3">
    <source>
        <dbReference type="Proteomes" id="UP001242480"/>
    </source>
</evidence>
<keyword evidence="1" id="KW-0812">Transmembrane</keyword>
<keyword evidence="1" id="KW-1133">Transmembrane helix</keyword>
<dbReference type="EMBL" id="JAUSVX010000008">
    <property type="protein sequence ID" value="MDQ0471153.1"/>
    <property type="molecule type" value="Genomic_DNA"/>
</dbReference>
<name>A0ABU0JA67_9HYPH</name>
<evidence type="ECO:0000256" key="1">
    <source>
        <dbReference type="SAM" id="Phobius"/>
    </source>
</evidence>
<keyword evidence="1" id="KW-0472">Membrane</keyword>
<accession>A0ABU0JA67</accession>
<evidence type="ECO:0000313" key="2">
    <source>
        <dbReference type="EMBL" id="MDQ0471153.1"/>
    </source>
</evidence>
<gene>
    <name evidence="2" type="ORF">QO011_004176</name>
</gene>
<reference evidence="2 3" key="1">
    <citation type="submission" date="2023-07" db="EMBL/GenBank/DDBJ databases">
        <title>Genomic Encyclopedia of Type Strains, Phase IV (KMG-IV): sequencing the most valuable type-strain genomes for metagenomic binning, comparative biology and taxonomic classification.</title>
        <authorList>
            <person name="Goeker M."/>
        </authorList>
    </citation>
    <scope>NUCLEOTIDE SEQUENCE [LARGE SCALE GENOMIC DNA]</scope>
    <source>
        <strain evidence="2 3">DSM 19619</strain>
    </source>
</reference>
<comment type="caution">
    <text evidence="2">The sequence shown here is derived from an EMBL/GenBank/DDBJ whole genome shotgun (WGS) entry which is preliminary data.</text>
</comment>
<organism evidence="2 3">
    <name type="scientific">Labrys wisconsinensis</name>
    <dbReference type="NCBI Taxonomy" id="425677"/>
    <lineage>
        <taxon>Bacteria</taxon>
        <taxon>Pseudomonadati</taxon>
        <taxon>Pseudomonadota</taxon>
        <taxon>Alphaproteobacteria</taxon>
        <taxon>Hyphomicrobiales</taxon>
        <taxon>Xanthobacteraceae</taxon>
        <taxon>Labrys</taxon>
    </lineage>
</organism>